<evidence type="ECO:0000256" key="1">
    <source>
        <dbReference type="SAM" id="MobiDB-lite"/>
    </source>
</evidence>
<keyword evidence="2" id="KW-0812">Transmembrane</keyword>
<feature type="compositionally biased region" description="Polar residues" evidence="1">
    <location>
        <begin position="228"/>
        <end position="238"/>
    </location>
</feature>
<organism evidence="3 4">
    <name type="scientific">Musa balbisiana</name>
    <name type="common">Banana</name>
    <dbReference type="NCBI Taxonomy" id="52838"/>
    <lineage>
        <taxon>Eukaryota</taxon>
        <taxon>Viridiplantae</taxon>
        <taxon>Streptophyta</taxon>
        <taxon>Embryophyta</taxon>
        <taxon>Tracheophyta</taxon>
        <taxon>Spermatophyta</taxon>
        <taxon>Magnoliopsida</taxon>
        <taxon>Liliopsida</taxon>
        <taxon>Zingiberales</taxon>
        <taxon>Musaceae</taxon>
        <taxon>Musa</taxon>
    </lineage>
</organism>
<dbReference type="Pfam" id="PF07891">
    <property type="entry name" value="DUF1666"/>
    <property type="match status" value="3"/>
</dbReference>
<dbReference type="PANTHER" id="PTHR46702:SF2">
    <property type="entry name" value="DNA LIGASE (DUF1666)"/>
    <property type="match status" value="1"/>
</dbReference>
<protein>
    <recommendedName>
        <fullName evidence="5">Ribosomal protein L34Ae</fullName>
    </recommendedName>
</protein>
<dbReference type="AlphaFoldDB" id="A0A4S8JLC2"/>
<sequence>MHNGSCPPPFLQVLGPAAPSAPPYLSCHGGHSTNGEAVMFLLHVFTFLSFLLTVLHLVSFLLTKLFTFLLKRAAATEEQIRDSHLIYRDEIQPVDDDSYSGIGDFAAGIFSREDSLLFFYNQRVVNDTLLVEQEKGSNQQQHLLEVDESFVAESWYGSPLDHPEELGVDGPADHVTEPSDVAHSIIYDGTDRDEDVHGDAYQNNENEEEEEEDFSSKELRLEEDMESSGGSLTGTDFSSKSSTGWRNVALFRDSETECLFSSSSQRSSSHWETYTSFRRYDEERLLFDRFSAQKLTETESFNSIKFQPRSMSERLVHRLTTPKKEEGGRDPYQELEAAYVSQICLAWEALNWNYNNIRQRSATGDGERASCTVCVAQQFQQFQVLLQRFIENEPCERGRRPEVFARTRISAPKLLQVPEFREADEGKEDVISSTEFLSILVDAIRTFLSFLQADKENPCQMLKAFIKRKSSSVNSTLLRVLRRANKKVSTPSPTLMILRMPEISQEQLRWCEKKMRLKDIMKRRRCLQRKRSNGDEETDVLMGLIDMKIVSRILRMPEISQEQLRWCEKKMRLKDIMKRRRCLQRKRSNGDEETDVLMGLIDMKIVSRILRMPEISQEQLRWCEKKMRLKDIMKRRRCLQRKRSNGDEETDVLMGLIDMKIVARILRMPEISQEQLRWLREEDDQSRIWDGKVPEIPPRCLSLFTDLDVSVV</sequence>
<keyword evidence="4" id="KW-1185">Reference proteome</keyword>
<evidence type="ECO:0000256" key="2">
    <source>
        <dbReference type="SAM" id="Phobius"/>
    </source>
</evidence>
<keyword evidence="2" id="KW-1133">Transmembrane helix</keyword>
<dbReference type="STRING" id="52838.A0A4S8JLC2"/>
<dbReference type="InterPro" id="IPR012870">
    <property type="entry name" value="DUF1666"/>
</dbReference>
<dbReference type="PANTHER" id="PTHR46702">
    <property type="entry name" value="DNA LIGASE (DUF1666)-RELATED"/>
    <property type="match status" value="1"/>
</dbReference>
<evidence type="ECO:0000313" key="3">
    <source>
        <dbReference type="EMBL" id="THU62968.1"/>
    </source>
</evidence>
<reference evidence="3 4" key="1">
    <citation type="journal article" date="2019" name="Nat. Plants">
        <title>Genome sequencing of Musa balbisiana reveals subgenome evolution and function divergence in polyploid bananas.</title>
        <authorList>
            <person name="Yao X."/>
        </authorList>
    </citation>
    <scope>NUCLEOTIDE SEQUENCE [LARGE SCALE GENOMIC DNA]</scope>
    <source>
        <strain evidence="4">cv. DH-PKW</strain>
        <tissue evidence="3">Leaves</tissue>
    </source>
</reference>
<dbReference type="EMBL" id="PYDT01000004">
    <property type="protein sequence ID" value="THU62968.1"/>
    <property type="molecule type" value="Genomic_DNA"/>
</dbReference>
<gene>
    <name evidence="3" type="ORF">C4D60_Mb01t10750</name>
</gene>
<proteinExistence type="predicted"/>
<comment type="caution">
    <text evidence="3">The sequence shown here is derived from an EMBL/GenBank/DDBJ whole genome shotgun (WGS) entry which is preliminary data.</text>
</comment>
<accession>A0A4S8JLC2</accession>
<dbReference type="Proteomes" id="UP000317650">
    <property type="component" value="Chromosome 1"/>
</dbReference>
<name>A0A4S8JLC2_MUSBA</name>
<feature type="transmembrane region" description="Helical" evidence="2">
    <location>
        <begin position="40"/>
        <end position="62"/>
    </location>
</feature>
<evidence type="ECO:0008006" key="5">
    <source>
        <dbReference type="Google" id="ProtNLM"/>
    </source>
</evidence>
<feature type="region of interest" description="Disordered" evidence="1">
    <location>
        <begin position="191"/>
        <end position="238"/>
    </location>
</feature>
<keyword evidence="2" id="KW-0472">Membrane</keyword>
<evidence type="ECO:0000313" key="4">
    <source>
        <dbReference type="Proteomes" id="UP000317650"/>
    </source>
</evidence>